<evidence type="ECO:0008006" key="3">
    <source>
        <dbReference type="Google" id="ProtNLM"/>
    </source>
</evidence>
<dbReference type="PANTHER" id="PTHR39337">
    <property type="entry name" value="BLR5642 PROTEIN"/>
    <property type="match status" value="1"/>
</dbReference>
<evidence type="ECO:0000313" key="1">
    <source>
        <dbReference type="EMBL" id="AXA84103.1"/>
    </source>
</evidence>
<dbReference type="InterPro" id="IPR007438">
    <property type="entry name" value="DUF488"/>
</dbReference>
<name>A0A344J4Z3_9GAMM</name>
<gene>
    <name evidence="1" type="ORF">DCD74_04795</name>
</gene>
<dbReference type="AlphaFoldDB" id="A0A344J4Z3"/>
<dbReference type="KEGG" id="lue:DCD74_04795"/>
<sequence length="193" mass="21840">MPALCPQRNDGPMNHALHTLWTIGHSTRPWEEFVAMLQADGIEVLVDVRRFAGSRRNPQYSRDVMPQALRDAGIDYLPMPALGGRRKPEPDSPNTAWRVEAFRAYADHLASPEYIEARDGLMRVAAQRRTCVMCAEAVWWRCHRRLISDDFTARGWEVVHLMAPGRSDIHVLNADAVMVGDVLEYPAPQGKLL</sequence>
<dbReference type="EMBL" id="CP029556">
    <property type="protein sequence ID" value="AXA84103.1"/>
    <property type="molecule type" value="Genomic_DNA"/>
</dbReference>
<accession>A0A344J4Z3</accession>
<protein>
    <recommendedName>
        <fullName evidence="3">DUF488 domain-containing protein</fullName>
    </recommendedName>
</protein>
<dbReference type="PIRSF" id="PIRSF024492">
    <property type="entry name" value="UCP024492"/>
    <property type="match status" value="1"/>
</dbReference>
<keyword evidence="2" id="KW-1185">Reference proteome</keyword>
<evidence type="ECO:0000313" key="2">
    <source>
        <dbReference type="Proteomes" id="UP000251842"/>
    </source>
</evidence>
<dbReference type="PANTHER" id="PTHR39337:SF1">
    <property type="entry name" value="BLR5642 PROTEIN"/>
    <property type="match status" value="1"/>
</dbReference>
<dbReference type="Proteomes" id="UP000251842">
    <property type="component" value="Chromosome"/>
</dbReference>
<reference evidence="2" key="1">
    <citation type="submission" date="2018-05" db="EMBL/GenBank/DDBJ databases">
        <title>Luteimonas pekinense sp. nov., isolated from human Meibomian gland secretions, Beijing, China.</title>
        <authorList>
            <person name="Wen T."/>
            <person name="Bai H."/>
            <person name="Lv H."/>
        </authorList>
    </citation>
    <scope>NUCLEOTIDE SEQUENCE [LARGE SCALE GENOMIC DNA]</scope>
    <source>
        <strain evidence="2">83-4</strain>
    </source>
</reference>
<dbReference type="Pfam" id="PF04343">
    <property type="entry name" value="DUF488"/>
    <property type="match status" value="1"/>
</dbReference>
<dbReference type="OrthoDB" id="9789109at2"/>
<proteinExistence type="predicted"/>
<organism evidence="1 2">
    <name type="scientific">Solilutibacter oculi</name>
    <dbReference type="NCBI Taxonomy" id="2698682"/>
    <lineage>
        <taxon>Bacteria</taxon>
        <taxon>Pseudomonadati</taxon>
        <taxon>Pseudomonadota</taxon>
        <taxon>Gammaproteobacteria</taxon>
        <taxon>Lysobacterales</taxon>
        <taxon>Lysobacteraceae</taxon>
        <taxon>Solilutibacter</taxon>
    </lineage>
</organism>
<dbReference type="InterPro" id="IPR014519">
    <property type="entry name" value="UCP024492"/>
</dbReference>